<evidence type="ECO:0000256" key="2">
    <source>
        <dbReference type="ARBA" id="ARBA00022741"/>
    </source>
</evidence>
<dbReference type="EMBL" id="KX085074">
    <property type="protein sequence ID" value="AOR17331.1"/>
    <property type="molecule type" value="mRNA"/>
</dbReference>
<organism evidence="4">
    <name type="scientific">Mizuhopecten yessoensis</name>
    <name type="common">Japanese scallop</name>
    <name type="synonym">Patinopecten yessoensis</name>
    <dbReference type="NCBI Taxonomy" id="6573"/>
    <lineage>
        <taxon>Eukaryota</taxon>
        <taxon>Metazoa</taxon>
        <taxon>Spiralia</taxon>
        <taxon>Lophotrochozoa</taxon>
        <taxon>Mollusca</taxon>
        <taxon>Bivalvia</taxon>
        <taxon>Autobranchia</taxon>
        <taxon>Pteriomorphia</taxon>
        <taxon>Pectinida</taxon>
        <taxon>Pectinoidea</taxon>
        <taxon>Pectinidae</taxon>
        <taxon>Mizuhopecten</taxon>
    </lineage>
</organism>
<name>A0A1C9U2W8_MIZYE</name>
<comment type="similarity">
    <text evidence="1">Belongs to the heat shock protein 70 family.</text>
</comment>
<dbReference type="InterPro" id="IPR043129">
    <property type="entry name" value="ATPase_NBD"/>
</dbReference>
<gene>
    <name evidence="5" type="ORF">KP79_PYT00119</name>
</gene>
<dbReference type="CDD" id="cd10229">
    <property type="entry name" value="ASKHA_NBD_HSP70_HSPA12"/>
    <property type="match status" value="1"/>
</dbReference>
<keyword evidence="3" id="KW-0067">ATP-binding</keyword>
<dbReference type="Proteomes" id="UP000242188">
    <property type="component" value="Unassembled WGS sequence"/>
</dbReference>
<dbReference type="GO" id="GO:0140662">
    <property type="term" value="F:ATP-dependent protein folding chaperone"/>
    <property type="evidence" value="ECO:0007669"/>
    <property type="project" value="InterPro"/>
</dbReference>
<keyword evidence="6" id="KW-1185">Reference proteome</keyword>
<dbReference type="AlphaFoldDB" id="A0A1C9U2W8"/>
<keyword evidence="4" id="KW-0346">Stress response</keyword>
<keyword evidence="2" id="KW-0547">Nucleotide-binding</keyword>
<dbReference type="Gene3D" id="3.30.420.40">
    <property type="match status" value="2"/>
</dbReference>
<evidence type="ECO:0000313" key="5">
    <source>
        <dbReference type="EMBL" id="OWF56079.1"/>
    </source>
</evidence>
<reference evidence="4" key="1">
    <citation type="journal article" date="2016" name="Fish Shellfish Immunol.">
        <title>Hsp70 gene expansions in the scallop (Patinopecten yessoensis) genome and their expression regulation after exposure to the toxic dinoflagellate Alexandrium catenella.</title>
        <authorList>
            <person name="Cheng J."/>
            <person name="Xun X."/>
            <person name="Kong Y."/>
            <person name="Wang S."/>
            <person name="Yang Z."/>
            <person name="Li Y."/>
            <person name="Kong D."/>
            <person name="Wang S."/>
            <person name="Zhang L."/>
            <person name="Hu X."/>
            <person name="Bao Z."/>
        </authorList>
    </citation>
    <scope>NUCLEOTIDE SEQUENCE</scope>
    <source>
        <strain evidence="4">PYE.689.3.1.HSPA12</strain>
    </source>
</reference>
<reference evidence="5 6" key="2">
    <citation type="journal article" date="2017" name="Nat. Ecol. Evol.">
        <title>Scallop genome provides insights into evolution of bilaterian karyotype and development.</title>
        <authorList>
            <person name="Wang S."/>
            <person name="Zhang J."/>
            <person name="Jiao W."/>
            <person name="Li J."/>
            <person name="Xun X."/>
            <person name="Sun Y."/>
            <person name="Guo X."/>
            <person name="Huan P."/>
            <person name="Dong B."/>
            <person name="Zhang L."/>
            <person name="Hu X."/>
            <person name="Sun X."/>
            <person name="Wang J."/>
            <person name="Zhao C."/>
            <person name="Wang Y."/>
            <person name="Wang D."/>
            <person name="Huang X."/>
            <person name="Wang R."/>
            <person name="Lv J."/>
            <person name="Li Y."/>
            <person name="Zhang Z."/>
            <person name="Liu B."/>
            <person name="Lu W."/>
            <person name="Hui Y."/>
            <person name="Liang J."/>
            <person name="Zhou Z."/>
            <person name="Hou R."/>
            <person name="Li X."/>
            <person name="Liu Y."/>
            <person name="Li H."/>
            <person name="Ning X."/>
            <person name="Lin Y."/>
            <person name="Zhao L."/>
            <person name="Xing Q."/>
            <person name="Dou J."/>
            <person name="Li Y."/>
            <person name="Mao J."/>
            <person name="Guo H."/>
            <person name="Dou H."/>
            <person name="Li T."/>
            <person name="Mu C."/>
            <person name="Jiang W."/>
            <person name="Fu Q."/>
            <person name="Fu X."/>
            <person name="Miao Y."/>
            <person name="Liu J."/>
            <person name="Yu Q."/>
            <person name="Li R."/>
            <person name="Liao H."/>
            <person name="Li X."/>
            <person name="Kong Y."/>
            <person name="Jiang Z."/>
            <person name="Chourrout D."/>
            <person name="Li R."/>
            <person name="Bao Z."/>
        </authorList>
    </citation>
    <scope>NUCLEOTIDE SEQUENCE [LARGE SCALE GENOMIC DNA]</scope>
    <source>
        <strain evidence="5 6">PY_sf001</strain>
    </source>
</reference>
<evidence type="ECO:0000313" key="6">
    <source>
        <dbReference type="Proteomes" id="UP000242188"/>
    </source>
</evidence>
<dbReference type="PANTHER" id="PTHR14187:SF5">
    <property type="entry name" value="HEAT SHOCK 70 KDA PROTEIN 12A"/>
    <property type="match status" value="1"/>
</dbReference>
<accession>A0A1C9U2W8</accession>
<dbReference type="STRING" id="6573.A0A1C9U2W8"/>
<dbReference type="SUPFAM" id="SSF53067">
    <property type="entry name" value="Actin-like ATPase domain"/>
    <property type="match status" value="2"/>
</dbReference>
<dbReference type="Pfam" id="PF00012">
    <property type="entry name" value="HSP70"/>
    <property type="match status" value="1"/>
</dbReference>
<evidence type="ECO:0000256" key="1">
    <source>
        <dbReference type="ARBA" id="ARBA00007381"/>
    </source>
</evidence>
<dbReference type="EMBL" id="NEDP02000345">
    <property type="protein sequence ID" value="OWF56079.1"/>
    <property type="molecule type" value="Genomic_DNA"/>
</dbReference>
<evidence type="ECO:0000256" key="3">
    <source>
        <dbReference type="ARBA" id="ARBA00022840"/>
    </source>
</evidence>
<dbReference type="PANTHER" id="PTHR14187">
    <property type="entry name" value="ALPHA KINASE/ELONGATION FACTOR 2 KINASE"/>
    <property type="match status" value="1"/>
</dbReference>
<dbReference type="GO" id="GO:0005524">
    <property type="term" value="F:ATP binding"/>
    <property type="evidence" value="ECO:0007669"/>
    <property type="project" value="UniProtKB-KW"/>
</dbReference>
<protein>
    <submittedName>
        <fullName evidence="4 5">Heat shock 70 kDa protein</fullName>
    </submittedName>
</protein>
<proteinExistence type="evidence at transcript level"/>
<dbReference type="InterPro" id="IPR013126">
    <property type="entry name" value="Hsp_70_fam"/>
</dbReference>
<dbReference type="OrthoDB" id="6127299at2759"/>
<evidence type="ECO:0000313" key="4">
    <source>
        <dbReference type="EMBL" id="AOR17331.1"/>
    </source>
</evidence>
<sequence>MASSGRLLVAAIDFGTTYSGYAFSFRHEFETDPLKVSASTWTAGSRALVSLKTPTTVLLDKDKNFHSFGYEAEDYYSQLAEDDDHGDWYYFRRFKMMLYGKEGKGGLTRNIPLKDIRDKELPALKVFSEAIKYLKGHLLKALEKRATDVKDTDIEWVLTVPAIWNDPAKQFMREAAEVAGIKSDQLTIALEPEAASLYCKHLPVEKMGGSEQGFTCFSKGSKYLVLDAGGGTVDITVHEVQSDGSLKELDKASGGSWGGTKVDESFRQMLVKIVGNDVMQEFCKESTSDFVDMFREFETKKRTVDQTTKNKVTMKIPIALKELFEEMTKEDLNETIEQTNFSGKLVWSGDKLRIQPETFRQLFSAAIDSTIEHVLNLLAQKSCECTTTIIMVGGFSESPLMQARVKEGFPKMRVIIPPDAGLAVLKGAVIFGHSPRAIKARRAKLTYGIGSNTTFDPKIHPESRKFYNDEDKTYYCRNTFSKHVTKGDLLEIDVAQSDQPYSPMSASQTSIVFPFFVSTDANPKFVDEKNCEKIGKMSVDIPKGGDGRNRSVRVRLIFGGTEIKVEATEERTKKVTEAKLNYLDDN</sequence>